<evidence type="ECO:0000313" key="4">
    <source>
        <dbReference type="EMBL" id="MBB3891524.1"/>
    </source>
</evidence>
<evidence type="ECO:0000256" key="2">
    <source>
        <dbReference type="SAM" id="SignalP"/>
    </source>
</evidence>
<feature type="chain" id="PRO_5032720982" evidence="2">
    <location>
        <begin position="24"/>
        <end position="1041"/>
    </location>
</feature>
<sequence length="1041" mass="104565">MRLRHVLFTAASPLCLLAGAAQAETVISTTVATPVATATAASGARDDVRISTAGTIQPTSAGAAVTLNSSNTVTNEGTIKFSDVNDATGILGLGGMTGSIKNAGTITIDETTELKDTDGDGDVDGPFATGARRYGIRVVGPGAFHGDVIQSGGSITVEGDNSAAISVETAIDGSIRTAGAIAVTGSNVYGVHSASTVGGDVAIRSSAVVQGEGAVAVATDDNVGGKLILGGAISSTGFRYTSRGTDAAVAKLDADDLLIGGPAVRVRGDVFGGVVVDAPPADLDKNNADEDGDGLADTSQTTGAITSIGSAPAMLIGSDSRAIRLGVGGTGVSAYGLNIKGSAQALGIYDGVSATAVQVGGLGGGVTIDGGVRVSGAVSATAAKANATGLRLGSGVSTPKILVDGGSIKAASTSTDAVDVRAVQIDAGAGVSYLGNSGEITAAITGSKGAATAIFDASGSLSLIENVKTIGAGFSSTDTITGKAVAMDLRANANGVTVRQGPNASTSVTPTIVGDVLFGSGPARLELLAGTMVGAVSFGSGADTLVIDGGASLTGAVTDAGGGLTMNIAKGRLTATNTDTVNLTSLSLGSTGELVLTADPTAGKSTTLNVAGAANLATGSKVGLRFSSKLSEPTTFTLIKAGALTAGTLDQSLLGATPWLYKSELRIDQANNSLLADVRRRTAAEAGLNSAEAAAYDAVFANFDRDTTVRDALLGKTDEKGFAGLYDQFLPDFTGSLFHTLAAASDATNRAIDESDGQLNGDGLRVWTQEIAFLVKRDVDRTTNYDADGFGLAGGIEAPHTGIGTLGLMTSFVNVNVDDAFASAAESLGGQVYSAGVYWRDTAGGLTANLGLNGGYATLKSTRVLSDPAAGLNKQSKSDWSGLTFAAHAGLSYLFDLGRFYFKPQANADYFMLKEDGRTESGGGAAMDLSIDERSSNQLSAFAGLTLGARFGEESAFVWIPELTAGWRQATGDGVDVTTARFVAGGPAFSLAAPDLSGGGPVVRLALRGQGQYFDFALEGGGEYRDDYEAYDGRVVVRFLF</sequence>
<evidence type="ECO:0000256" key="1">
    <source>
        <dbReference type="SAM" id="MobiDB-lite"/>
    </source>
</evidence>
<dbReference type="SUPFAM" id="SSF103515">
    <property type="entry name" value="Autotransporter"/>
    <property type="match status" value="1"/>
</dbReference>
<protein>
    <submittedName>
        <fullName evidence="4">Outer membrane autotransporter protein</fullName>
    </submittedName>
</protein>
<evidence type="ECO:0000259" key="3">
    <source>
        <dbReference type="PROSITE" id="PS51208"/>
    </source>
</evidence>
<organism evidence="4 5">
    <name type="scientific">Phenylobacterium haematophilum</name>
    <dbReference type="NCBI Taxonomy" id="98513"/>
    <lineage>
        <taxon>Bacteria</taxon>
        <taxon>Pseudomonadati</taxon>
        <taxon>Pseudomonadota</taxon>
        <taxon>Alphaproteobacteria</taxon>
        <taxon>Caulobacterales</taxon>
        <taxon>Caulobacteraceae</taxon>
        <taxon>Phenylobacterium</taxon>
    </lineage>
</organism>
<dbReference type="Gene3D" id="2.40.128.130">
    <property type="entry name" value="Autotransporter beta-domain"/>
    <property type="match status" value="1"/>
</dbReference>
<gene>
    <name evidence="4" type="ORF">GGQ61_002252</name>
</gene>
<feature type="region of interest" description="Disordered" evidence="1">
    <location>
        <begin position="282"/>
        <end position="301"/>
    </location>
</feature>
<dbReference type="InterPro" id="IPR005546">
    <property type="entry name" value="Autotransporte_beta"/>
</dbReference>
<dbReference type="RefSeq" id="WP_183772582.1">
    <property type="nucleotide sequence ID" value="NZ_JACIDK010000003.1"/>
</dbReference>
<dbReference type="AlphaFoldDB" id="A0A839ZZS5"/>
<keyword evidence="5" id="KW-1185">Reference proteome</keyword>
<reference evidence="4 5" key="1">
    <citation type="submission" date="2020-08" db="EMBL/GenBank/DDBJ databases">
        <title>Genomic Encyclopedia of Type Strains, Phase IV (KMG-IV): sequencing the most valuable type-strain genomes for metagenomic binning, comparative biology and taxonomic classification.</title>
        <authorList>
            <person name="Goeker M."/>
        </authorList>
    </citation>
    <scope>NUCLEOTIDE SEQUENCE [LARGE SCALE GENOMIC DNA]</scope>
    <source>
        <strain evidence="4 5">DSM 21793</strain>
    </source>
</reference>
<dbReference type="NCBIfam" id="TIGR01414">
    <property type="entry name" value="autotrans_barl"/>
    <property type="match status" value="1"/>
</dbReference>
<dbReference type="Pfam" id="PF03797">
    <property type="entry name" value="Autotransporter"/>
    <property type="match status" value="1"/>
</dbReference>
<evidence type="ECO:0000313" key="5">
    <source>
        <dbReference type="Proteomes" id="UP000530564"/>
    </source>
</evidence>
<proteinExistence type="predicted"/>
<keyword evidence="2" id="KW-0732">Signal</keyword>
<dbReference type="Proteomes" id="UP000530564">
    <property type="component" value="Unassembled WGS sequence"/>
</dbReference>
<feature type="domain" description="Autotransporter" evidence="3">
    <location>
        <begin position="759"/>
        <end position="1041"/>
    </location>
</feature>
<dbReference type="InterPro" id="IPR006315">
    <property type="entry name" value="OM_autotransptr_brl_dom"/>
</dbReference>
<dbReference type="SMART" id="SM00869">
    <property type="entry name" value="Autotransporter"/>
    <property type="match status" value="1"/>
</dbReference>
<dbReference type="InterPro" id="IPR036709">
    <property type="entry name" value="Autotransporte_beta_dom_sf"/>
</dbReference>
<dbReference type="GO" id="GO:0019867">
    <property type="term" value="C:outer membrane"/>
    <property type="evidence" value="ECO:0007669"/>
    <property type="project" value="InterPro"/>
</dbReference>
<feature type="signal peptide" evidence="2">
    <location>
        <begin position="1"/>
        <end position="23"/>
    </location>
</feature>
<dbReference type="EMBL" id="JACIDK010000003">
    <property type="protein sequence ID" value="MBB3891524.1"/>
    <property type="molecule type" value="Genomic_DNA"/>
</dbReference>
<comment type="caution">
    <text evidence="4">The sequence shown here is derived from an EMBL/GenBank/DDBJ whole genome shotgun (WGS) entry which is preliminary data.</text>
</comment>
<name>A0A839ZZS5_9CAUL</name>
<dbReference type="PROSITE" id="PS51208">
    <property type="entry name" value="AUTOTRANSPORTER"/>
    <property type="match status" value="1"/>
</dbReference>
<accession>A0A839ZZS5</accession>